<accession>A0A5A7P3K2</accession>
<keyword evidence="3" id="KW-1185">Reference proteome</keyword>
<reference evidence="3" key="1">
    <citation type="journal article" date="2019" name="Curr. Biol.">
        <title>Genome Sequence of Striga asiatica Provides Insight into the Evolution of Plant Parasitism.</title>
        <authorList>
            <person name="Yoshida S."/>
            <person name="Kim S."/>
            <person name="Wafula E.K."/>
            <person name="Tanskanen J."/>
            <person name="Kim Y.M."/>
            <person name="Honaas L."/>
            <person name="Yang Z."/>
            <person name="Spallek T."/>
            <person name="Conn C.E."/>
            <person name="Ichihashi Y."/>
            <person name="Cheong K."/>
            <person name="Cui S."/>
            <person name="Der J.P."/>
            <person name="Gundlach H."/>
            <person name="Jiao Y."/>
            <person name="Hori C."/>
            <person name="Ishida J.K."/>
            <person name="Kasahara H."/>
            <person name="Kiba T."/>
            <person name="Kim M.S."/>
            <person name="Koo N."/>
            <person name="Laohavisit A."/>
            <person name="Lee Y.H."/>
            <person name="Lumba S."/>
            <person name="McCourt P."/>
            <person name="Mortimer J.C."/>
            <person name="Mutuku J.M."/>
            <person name="Nomura T."/>
            <person name="Sasaki-Sekimoto Y."/>
            <person name="Seto Y."/>
            <person name="Wang Y."/>
            <person name="Wakatake T."/>
            <person name="Sakakibara H."/>
            <person name="Demura T."/>
            <person name="Yamaguchi S."/>
            <person name="Yoneyama K."/>
            <person name="Manabe R.I."/>
            <person name="Nelson D.C."/>
            <person name="Schulman A.H."/>
            <person name="Timko M.P."/>
            <person name="dePamphilis C.W."/>
            <person name="Choi D."/>
            <person name="Shirasu K."/>
        </authorList>
    </citation>
    <scope>NUCLEOTIDE SEQUENCE [LARGE SCALE GENOMIC DNA]</scope>
    <source>
        <strain evidence="3">cv. UVA1</strain>
    </source>
</reference>
<feature type="region of interest" description="Disordered" evidence="1">
    <location>
        <begin position="1"/>
        <end position="41"/>
    </location>
</feature>
<organism evidence="2 3">
    <name type="scientific">Striga asiatica</name>
    <name type="common">Asiatic witchweed</name>
    <name type="synonym">Buchnera asiatica</name>
    <dbReference type="NCBI Taxonomy" id="4170"/>
    <lineage>
        <taxon>Eukaryota</taxon>
        <taxon>Viridiplantae</taxon>
        <taxon>Streptophyta</taxon>
        <taxon>Embryophyta</taxon>
        <taxon>Tracheophyta</taxon>
        <taxon>Spermatophyta</taxon>
        <taxon>Magnoliopsida</taxon>
        <taxon>eudicotyledons</taxon>
        <taxon>Gunneridae</taxon>
        <taxon>Pentapetalae</taxon>
        <taxon>asterids</taxon>
        <taxon>lamiids</taxon>
        <taxon>Lamiales</taxon>
        <taxon>Orobanchaceae</taxon>
        <taxon>Buchnereae</taxon>
        <taxon>Striga</taxon>
    </lineage>
</organism>
<dbReference type="AlphaFoldDB" id="A0A5A7P3K2"/>
<name>A0A5A7P3K2_STRAF</name>
<evidence type="ECO:0000313" key="2">
    <source>
        <dbReference type="EMBL" id="GER27038.1"/>
    </source>
</evidence>
<comment type="caution">
    <text evidence="2">The sequence shown here is derived from an EMBL/GenBank/DDBJ whole genome shotgun (WGS) entry which is preliminary data.</text>
</comment>
<gene>
    <name evidence="2" type="ORF">STAS_02724</name>
</gene>
<sequence>MESNILSMESFLPSPPEQCRANPEVEEQEVGNPNAPWATPQSKALVISNGVEDNEHWPLVQMETEEVQQIQEHQEMNSILPDLPETQEQRSTKYLGLPLGIGRSKKESFDFVSLCVEASPC</sequence>
<dbReference type="OrthoDB" id="10576432at2759"/>
<evidence type="ECO:0000313" key="3">
    <source>
        <dbReference type="Proteomes" id="UP000325081"/>
    </source>
</evidence>
<evidence type="ECO:0000256" key="1">
    <source>
        <dbReference type="SAM" id="MobiDB-lite"/>
    </source>
</evidence>
<proteinExistence type="predicted"/>
<dbReference type="EMBL" id="BKCP01001447">
    <property type="protein sequence ID" value="GER27038.1"/>
    <property type="molecule type" value="Genomic_DNA"/>
</dbReference>
<dbReference type="Proteomes" id="UP000325081">
    <property type="component" value="Unassembled WGS sequence"/>
</dbReference>
<protein>
    <submittedName>
        <fullName evidence="2">MFS general substrate transporter</fullName>
    </submittedName>
</protein>